<feature type="region of interest" description="Disordered" evidence="1">
    <location>
        <begin position="154"/>
        <end position="220"/>
    </location>
</feature>
<evidence type="ECO:0000313" key="2">
    <source>
        <dbReference type="EMBL" id="KZT30695.1"/>
    </source>
</evidence>
<feature type="compositionally biased region" description="Basic and acidic residues" evidence="1">
    <location>
        <begin position="164"/>
        <end position="203"/>
    </location>
</feature>
<proteinExistence type="predicted"/>
<sequence>MAHNQKQQNVRRQRRTEHTSTRPVPIDNAWGGWNQPQDYSAWFQEPTPEEEPWDLRQLEQMDHVDMVSELVQWWIRGVRAAEKGIILKMEDFLEEMEARHRTGQWNEEVPEENVDNPWRPRDVQEEAAAWMDGVKEHYDEFDESRRPIGYAGQQWDESADEDPEWKMACDEAERSSPWRNSDRTKSDEAAALDGRDHWPKEGQDGSVASPRPESLNEQESWRFVEAVARRRAADVRRKKDMHNFFQMPTEDKLRNIQQVIRDLQSH</sequence>
<evidence type="ECO:0000313" key="3">
    <source>
        <dbReference type="Proteomes" id="UP000076761"/>
    </source>
</evidence>
<dbReference type="Proteomes" id="UP000076761">
    <property type="component" value="Unassembled WGS sequence"/>
</dbReference>
<dbReference type="AlphaFoldDB" id="A0A165W5Q8"/>
<organism evidence="2 3">
    <name type="scientific">Neolentinus lepideus HHB14362 ss-1</name>
    <dbReference type="NCBI Taxonomy" id="1314782"/>
    <lineage>
        <taxon>Eukaryota</taxon>
        <taxon>Fungi</taxon>
        <taxon>Dikarya</taxon>
        <taxon>Basidiomycota</taxon>
        <taxon>Agaricomycotina</taxon>
        <taxon>Agaricomycetes</taxon>
        <taxon>Gloeophyllales</taxon>
        <taxon>Gloeophyllaceae</taxon>
        <taxon>Neolentinus</taxon>
    </lineage>
</organism>
<keyword evidence="3" id="KW-1185">Reference proteome</keyword>
<dbReference type="OrthoDB" id="10251155at2759"/>
<evidence type="ECO:0000256" key="1">
    <source>
        <dbReference type="SAM" id="MobiDB-lite"/>
    </source>
</evidence>
<dbReference type="EMBL" id="KV425551">
    <property type="protein sequence ID" value="KZT30695.1"/>
    <property type="molecule type" value="Genomic_DNA"/>
</dbReference>
<accession>A0A165W5Q8</accession>
<dbReference type="STRING" id="1314782.A0A165W5Q8"/>
<name>A0A165W5Q8_9AGAM</name>
<reference evidence="2 3" key="1">
    <citation type="journal article" date="2016" name="Mol. Biol. Evol.">
        <title>Comparative Genomics of Early-Diverging Mushroom-Forming Fungi Provides Insights into the Origins of Lignocellulose Decay Capabilities.</title>
        <authorList>
            <person name="Nagy L.G."/>
            <person name="Riley R."/>
            <person name="Tritt A."/>
            <person name="Adam C."/>
            <person name="Daum C."/>
            <person name="Floudas D."/>
            <person name="Sun H."/>
            <person name="Yadav J.S."/>
            <person name="Pangilinan J."/>
            <person name="Larsson K.H."/>
            <person name="Matsuura K."/>
            <person name="Barry K."/>
            <person name="Labutti K."/>
            <person name="Kuo R."/>
            <person name="Ohm R.A."/>
            <person name="Bhattacharya S.S."/>
            <person name="Shirouzu T."/>
            <person name="Yoshinaga Y."/>
            <person name="Martin F.M."/>
            <person name="Grigoriev I.V."/>
            <person name="Hibbett D.S."/>
        </authorList>
    </citation>
    <scope>NUCLEOTIDE SEQUENCE [LARGE SCALE GENOMIC DNA]</scope>
    <source>
        <strain evidence="2 3">HHB14362 ss-1</strain>
    </source>
</reference>
<gene>
    <name evidence="2" type="ORF">NEOLEDRAFT_28812</name>
</gene>
<feature type="region of interest" description="Disordered" evidence="1">
    <location>
        <begin position="1"/>
        <end position="40"/>
    </location>
</feature>
<dbReference type="InParanoid" id="A0A165W5Q8"/>
<protein>
    <submittedName>
        <fullName evidence="2">Uncharacterized protein</fullName>
    </submittedName>
</protein>